<dbReference type="Proteomes" id="UP001149822">
    <property type="component" value="Unassembled WGS sequence"/>
</dbReference>
<dbReference type="RefSeq" id="WP_268942406.1">
    <property type="nucleotide sequence ID" value="NZ_JAPTYD010000016.1"/>
</dbReference>
<gene>
    <name evidence="1" type="ORF">OU682_12215</name>
</gene>
<comment type="caution">
    <text evidence="1">The sequence shown here is derived from an EMBL/GenBank/DDBJ whole genome shotgun (WGS) entry which is preliminary data.</text>
</comment>
<name>A0ABT4J5M0_9RHOB</name>
<keyword evidence="2" id="KW-1185">Reference proteome</keyword>
<accession>A0ABT4J5M0</accession>
<protein>
    <submittedName>
        <fullName evidence="1">Uncharacterized protein</fullName>
    </submittedName>
</protein>
<evidence type="ECO:0000313" key="1">
    <source>
        <dbReference type="EMBL" id="MCZ0962383.1"/>
    </source>
</evidence>
<sequence>MSFELASVGARVDQIPGRARNILDRLYQYWVDPVLVEPVDAVDPEAVA</sequence>
<dbReference type="EMBL" id="JAPTYD010000016">
    <property type="protein sequence ID" value="MCZ0962383.1"/>
    <property type="molecule type" value="Genomic_DNA"/>
</dbReference>
<organism evidence="1 2">
    <name type="scientific">Paracoccus benzoatiresistens</name>
    <dbReference type="NCBI Taxonomy" id="2997341"/>
    <lineage>
        <taxon>Bacteria</taxon>
        <taxon>Pseudomonadati</taxon>
        <taxon>Pseudomonadota</taxon>
        <taxon>Alphaproteobacteria</taxon>
        <taxon>Rhodobacterales</taxon>
        <taxon>Paracoccaceae</taxon>
        <taxon>Paracoccus</taxon>
    </lineage>
</organism>
<evidence type="ECO:0000313" key="2">
    <source>
        <dbReference type="Proteomes" id="UP001149822"/>
    </source>
</evidence>
<reference evidence="1" key="1">
    <citation type="submission" date="2022-12" db="EMBL/GenBank/DDBJ databases">
        <title>Paracoccus sp. EF6 isolated from a lake water.</title>
        <authorList>
            <person name="Liu H."/>
        </authorList>
    </citation>
    <scope>NUCLEOTIDE SEQUENCE</scope>
    <source>
        <strain evidence="1">EF6</strain>
    </source>
</reference>
<proteinExistence type="predicted"/>